<evidence type="ECO:0000313" key="3">
    <source>
        <dbReference type="EMBL" id="VDL62758.1"/>
    </source>
</evidence>
<evidence type="ECO:0000256" key="2">
    <source>
        <dbReference type="SAM" id="MobiDB-lite"/>
    </source>
</evidence>
<feature type="region of interest" description="Disordered" evidence="2">
    <location>
        <begin position="40"/>
        <end position="60"/>
    </location>
</feature>
<dbReference type="Proteomes" id="UP000271162">
    <property type="component" value="Unassembled WGS sequence"/>
</dbReference>
<sequence>MSELEDTSGADGDRAIDQQSFNCSQFEIFTHEYRERTEVPECDDHDSNGSCCSSPSSSGNAKKRIINTMRKLQKALVTLEVIADMLQKMRETMENLTEQSKQVRAEFSTTTVPIPPFDSTDMKLLLGENEVPPMQTPFEELEEMEKSAQDRLKVLLFEAETLLQEYDHIKHGIRG</sequence>
<reference evidence="3 4" key="2">
    <citation type="submission" date="2018-11" db="EMBL/GenBank/DDBJ databases">
        <authorList>
            <consortium name="Pathogen Informatics"/>
        </authorList>
    </citation>
    <scope>NUCLEOTIDE SEQUENCE [LARGE SCALE GENOMIC DNA]</scope>
</reference>
<organism evidence="5">
    <name type="scientific">Nippostrongylus brasiliensis</name>
    <name type="common">Rat hookworm</name>
    <dbReference type="NCBI Taxonomy" id="27835"/>
    <lineage>
        <taxon>Eukaryota</taxon>
        <taxon>Metazoa</taxon>
        <taxon>Ecdysozoa</taxon>
        <taxon>Nematoda</taxon>
        <taxon>Chromadorea</taxon>
        <taxon>Rhabditida</taxon>
        <taxon>Rhabditina</taxon>
        <taxon>Rhabditomorpha</taxon>
        <taxon>Strongyloidea</taxon>
        <taxon>Heligmosomidae</taxon>
        <taxon>Nippostrongylus</taxon>
    </lineage>
</organism>
<dbReference type="AlphaFoldDB" id="A0A0N4XCU9"/>
<proteinExistence type="predicted"/>
<gene>
    <name evidence="3" type="ORF">NBR_LOCUS302</name>
</gene>
<keyword evidence="1" id="KW-0175">Coiled coil</keyword>
<protein>
    <submittedName>
        <fullName evidence="5">Protein MIS12 homolog</fullName>
    </submittedName>
</protein>
<reference evidence="5" key="1">
    <citation type="submission" date="2017-02" db="UniProtKB">
        <authorList>
            <consortium name="WormBaseParasite"/>
        </authorList>
    </citation>
    <scope>IDENTIFICATION</scope>
</reference>
<feature type="coiled-coil region" evidence="1">
    <location>
        <begin position="79"/>
        <end position="106"/>
    </location>
</feature>
<dbReference type="WBParaSite" id="NBR_0000030101-mRNA-1">
    <property type="protein sequence ID" value="NBR_0000030101-mRNA-1"/>
    <property type="gene ID" value="NBR_0000030101"/>
</dbReference>
<dbReference type="OMA" id="CDKKMDS"/>
<evidence type="ECO:0000313" key="4">
    <source>
        <dbReference type="Proteomes" id="UP000271162"/>
    </source>
</evidence>
<dbReference type="EMBL" id="UYSL01000105">
    <property type="protein sequence ID" value="VDL62758.1"/>
    <property type="molecule type" value="Genomic_DNA"/>
</dbReference>
<accession>A0A0N4XCU9</accession>
<evidence type="ECO:0000256" key="1">
    <source>
        <dbReference type="SAM" id="Coils"/>
    </source>
</evidence>
<feature type="compositionally biased region" description="Low complexity" evidence="2">
    <location>
        <begin position="48"/>
        <end position="60"/>
    </location>
</feature>
<keyword evidence="4" id="KW-1185">Reference proteome</keyword>
<name>A0A0N4XCU9_NIPBR</name>
<dbReference type="STRING" id="27835.A0A0N4XCU9"/>
<evidence type="ECO:0000313" key="5">
    <source>
        <dbReference type="WBParaSite" id="NBR_0000030101-mRNA-1"/>
    </source>
</evidence>